<dbReference type="InterPro" id="IPR000836">
    <property type="entry name" value="PRTase_dom"/>
</dbReference>
<dbReference type="SUPFAM" id="SSF53271">
    <property type="entry name" value="PRTase-like"/>
    <property type="match status" value="1"/>
</dbReference>
<accession>A0A2A4HFN0</accession>
<evidence type="ECO:0000313" key="2">
    <source>
        <dbReference type="Proteomes" id="UP000218677"/>
    </source>
</evidence>
<name>A0A2A4HFN0_9GAMM</name>
<reference evidence="2" key="1">
    <citation type="submission" date="2017-09" db="EMBL/GenBank/DDBJ databases">
        <authorList>
            <person name="Cho G.-S."/>
            <person name="Oguntoyinbo F.A."/>
            <person name="Cnockaert M."/>
            <person name="Kabisch J."/>
            <person name="Neve H."/>
            <person name="Bockelmann W."/>
            <person name="Wenning M."/>
            <person name="Franz C.M."/>
            <person name="Vandamme P."/>
        </authorList>
    </citation>
    <scope>NUCLEOTIDE SEQUENCE [LARGE SCALE GENOMIC DNA]</scope>
    <source>
        <strain evidence="2">MBT G8648</strain>
    </source>
</reference>
<dbReference type="RefSeq" id="WP_096655481.1">
    <property type="nucleotide sequence ID" value="NZ_NWUX01000045.1"/>
</dbReference>
<dbReference type="EMBL" id="NWUX01000045">
    <property type="protein sequence ID" value="PCF93452.1"/>
    <property type="molecule type" value="Genomic_DNA"/>
</dbReference>
<evidence type="ECO:0000313" key="1">
    <source>
        <dbReference type="EMBL" id="PCF93452.1"/>
    </source>
</evidence>
<dbReference type="AlphaFoldDB" id="A0A2A4HFN0"/>
<keyword evidence="2" id="KW-1185">Reference proteome</keyword>
<sequence length="245" mass="27169">MDRVYAFPKETKHFHCFSSDNDIKQHSHYRAAKSGDAEAALQLVDDLAFEFLVTLKDEFPAETIFVSPYAKEATGDNALPLILSLMSAEILGGISDTDIVQLQKVFHTGADPMERLIARPSFEGTVQHGACYVLVDDVTSMGTTLAELANYLLMNGGNIIGSILLVNAGRSEKFRAFEKHIRLLEERFGDEIKNILGIHTSALTANEASYLVGFRTTDEIRNRCVKAEKETAKRLLSKSYSSTRC</sequence>
<organism evidence="1 2">
    <name type="scientific">Vreelandella nigrificans</name>
    <dbReference type="NCBI Taxonomy" id="2042704"/>
    <lineage>
        <taxon>Bacteria</taxon>
        <taxon>Pseudomonadati</taxon>
        <taxon>Pseudomonadota</taxon>
        <taxon>Gammaproteobacteria</taxon>
        <taxon>Oceanospirillales</taxon>
        <taxon>Halomonadaceae</taxon>
        <taxon>Vreelandella</taxon>
    </lineage>
</organism>
<dbReference type="CDD" id="cd06223">
    <property type="entry name" value="PRTases_typeI"/>
    <property type="match status" value="1"/>
</dbReference>
<dbReference type="OrthoDB" id="7596655at2"/>
<protein>
    <submittedName>
        <fullName evidence="1">Conjugal transfer protein TraN</fullName>
    </submittedName>
</protein>
<gene>
    <name evidence="1" type="ORF">CPA45_22260</name>
</gene>
<comment type="caution">
    <text evidence="1">The sequence shown here is derived from an EMBL/GenBank/DDBJ whole genome shotgun (WGS) entry which is preliminary data.</text>
</comment>
<dbReference type="Proteomes" id="UP000218677">
    <property type="component" value="Unassembled WGS sequence"/>
</dbReference>
<dbReference type="Gene3D" id="3.40.50.2020">
    <property type="match status" value="1"/>
</dbReference>
<proteinExistence type="predicted"/>
<dbReference type="InterPro" id="IPR029057">
    <property type="entry name" value="PRTase-like"/>
</dbReference>